<keyword evidence="3" id="KW-1185">Reference proteome</keyword>
<dbReference type="InterPro" id="IPR026444">
    <property type="entry name" value="Secre_tail"/>
</dbReference>
<dbReference type="Pfam" id="PF13715">
    <property type="entry name" value="CarbopepD_reg_2"/>
    <property type="match status" value="1"/>
</dbReference>
<gene>
    <name evidence="2" type="ORF">D3H65_14230</name>
</gene>
<dbReference type="NCBIfam" id="TIGR04183">
    <property type="entry name" value="Por_Secre_tail"/>
    <property type="match status" value="1"/>
</dbReference>
<dbReference type="OrthoDB" id="7432683at2"/>
<evidence type="ECO:0000259" key="1">
    <source>
        <dbReference type="Pfam" id="PF18962"/>
    </source>
</evidence>
<proteinExistence type="predicted"/>
<reference evidence="2 3" key="1">
    <citation type="submission" date="2018-09" db="EMBL/GenBank/DDBJ databases">
        <title>Genome sequencing of strain 6GH32-13.</title>
        <authorList>
            <person name="Weon H.-Y."/>
            <person name="Heo J."/>
            <person name="Kwon S.-W."/>
        </authorList>
    </citation>
    <scope>NUCLEOTIDE SEQUENCE [LARGE SCALE GENOMIC DNA]</scope>
    <source>
        <strain evidence="2 3">5GH32-13</strain>
    </source>
</reference>
<dbReference type="EMBL" id="CP032157">
    <property type="protein sequence ID" value="AXY75065.1"/>
    <property type="molecule type" value="Genomic_DNA"/>
</dbReference>
<dbReference type="SUPFAM" id="SSF49464">
    <property type="entry name" value="Carboxypeptidase regulatory domain-like"/>
    <property type="match status" value="1"/>
</dbReference>
<name>A0A3B7MTW0_9BACT</name>
<dbReference type="KEGG" id="pseg:D3H65_14230"/>
<protein>
    <submittedName>
        <fullName evidence="2">T9SS C-terminal target domain-containing protein</fullName>
    </submittedName>
</protein>
<dbReference type="Pfam" id="PF18962">
    <property type="entry name" value="Por_Secre_tail"/>
    <property type="match status" value="1"/>
</dbReference>
<evidence type="ECO:0000313" key="3">
    <source>
        <dbReference type="Proteomes" id="UP000263900"/>
    </source>
</evidence>
<organism evidence="2 3">
    <name type="scientific">Paraflavitalea soli</name>
    <dbReference type="NCBI Taxonomy" id="2315862"/>
    <lineage>
        <taxon>Bacteria</taxon>
        <taxon>Pseudomonadati</taxon>
        <taxon>Bacteroidota</taxon>
        <taxon>Chitinophagia</taxon>
        <taxon>Chitinophagales</taxon>
        <taxon>Chitinophagaceae</taxon>
        <taxon>Paraflavitalea</taxon>
    </lineage>
</organism>
<dbReference type="AlphaFoldDB" id="A0A3B7MTW0"/>
<dbReference type="Proteomes" id="UP000263900">
    <property type="component" value="Chromosome"/>
</dbReference>
<dbReference type="InterPro" id="IPR008969">
    <property type="entry name" value="CarboxyPept-like_regulatory"/>
</dbReference>
<feature type="domain" description="Secretion system C-terminal sorting" evidence="1">
    <location>
        <begin position="270"/>
        <end position="344"/>
    </location>
</feature>
<dbReference type="Gene3D" id="2.60.40.1120">
    <property type="entry name" value="Carboxypeptidase-like, regulatory domain"/>
    <property type="match status" value="1"/>
</dbReference>
<evidence type="ECO:0000313" key="2">
    <source>
        <dbReference type="EMBL" id="AXY75065.1"/>
    </source>
</evidence>
<accession>A0A3B7MTW0</accession>
<sequence>MATPVHLNIPDPCHENWQQMTPNEQGRHCMSCQKTVVDFTLMSDQQILDHISRATTSVCGRFNNDQLDKTYAEKKVRPAFSFRYAWNMVVATFLLTGNAAVAQTRKSDPPKEIVRGGNNTDKDKDIVFGGVAAVIIPDRRISGEILDDSTGQPVSFASIKVKGAKSGISADGSGSFNLVAPGKKGKVILVISAIGYETNEYELPVNNGNLYKIMVKPEAQTLKPVEVRSYSRVCRTDRVGGLRITTRVTKLERVKREINEWLPTKKDVRIYPNPVAPGSAFNISLNLDQTGEYKMELIDAAGRLVHIQALQVEQKSQLVNVPTQSTWSRGVYWLRLSKVGEKKVYQAKVLLQ</sequence>
<dbReference type="RefSeq" id="WP_119050947.1">
    <property type="nucleotide sequence ID" value="NZ_CP032157.1"/>
</dbReference>